<feature type="region of interest" description="Disordered" evidence="4">
    <location>
        <begin position="503"/>
        <end position="539"/>
    </location>
</feature>
<keyword evidence="7" id="KW-1185">Reference proteome</keyword>
<feature type="compositionally biased region" description="Basic and acidic residues" evidence="4">
    <location>
        <begin position="9"/>
        <end position="21"/>
    </location>
</feature>
<proteinExistence type="predicted"/>
<dbReference type="GO" id="GO:0016236">
    <property type="term" value="P:macroautophagy"/>
    <property type="evidence" value="ECO:0007669"/>
    <property type="project" value="TreeGrafter"/>
</dbReference>
<dbReference type="PANTHER" id="PTHR12616:SF1">
    <property type="entry name" value="VACUOLAR PROTEIN SORTING-ASSOCIATED PROTEIN 41 HOMOLOG"/>
    <property type="match status" value="1"/>
</dbReference>
<dbReference type="GO" id="GO:0034058">
    <property type="term" value="P:endosomal vesicle fusion"/>
    <property type="evidence" value="ECO:0007669"/>
    <property type="project" value="TreeGrafter"/>
</dbReference>
<accession>A0AAN9U1P5</accession>
<feature type="region of interest" description="Disordered" evidence="4">
    <location>
        <begin position="1"/>
        <end position="99"/>
    </location>
</feature>
<dbReference type="GO" id="GO:0030897">
    <property type="term" value="C:HOPS complex"/>
    <property type="evidence" value="ECO:0007669"/>
    <property type="project" value="TreeGrafter"/>
</dbReference>
<evidence type="ECO:0000259" key="5">
    <source>
        <dbReference type="Pfam" id="PF23411"/>
    </source>
</evidence>
<dbReference type="Gene3D" id="1.25.40.10">
    <property type="entry name" value="Tetratricopeptide repeat domain"/>
    <property type="match status" value="1"/>
</dbReference>
<evidence type="ECO:0000313" key="6">
    <source>
        <dbReference type="EMBL" id="KAK7736133.1"/>
    </source>
</evidence>
<gene>
    <name evidence="6" type="primary">VPS41</name>
    <name evidence="6" type="ORF">SLS53_007160</name>
</gene>
<evidence type="ECO:0000256" key="3">
    <source>
        <dbReference type="PROSITE-ProRule" id="PRU01006"/>
    </source>
</evidence>
<feature type="region of interest" description="Disordered" evidence="4">
    <location>
        <begin position="187"/>
        <end position="225"/>
    </location>
</feature>
<dbReference type="InterPro" id="IPR036322">
    <property type="entry name" value="WD40_repeat_dom_sf"/>
</dbReference>
<dbReference type="CDD" id="cd16448">
    <property type="entry name" value="RING-H2"/>
    <property type="match status" value="1"/>
</dbReference>
<feature type="domain" description="Vps41 beta-propeller" evidence="5">
    <location>
        <begin position="434"/>
        <end position="591"/>
    </location>
</feature>
<evidence type="ECO:0000256" key="4">
    <source>
        <dbReference type="SAM" id="MobiDB-lite"/>
    </source>
</evidence>
<dbReference type="EMBL" id="JAJSPL020000035">
    <property type="protein sequence ID" value="KAK7736133.1"/>
    <property type="molecule type" value="Genomic_DNA"/>
</dbReference>
<dbReference type="Pfam" id="PF23556">
    <property type="entry name" value="TPR_Vps41"/>
    <property type="match status" value="1"/>
</dbReference>
<dbReference type="GO" id="GO:0009267">
    <property type="term" value="P:cellular response to starvation"/>
    <property type="evidence" value="ECO:0007669"/>
    <property type="project" value="TreeGrafter"/>
</dbReference>
<dbReference type="PANTHER" id="PTHR12616">
    <property type="entry name" value="VACUOLAR PROTEIN SORTING VPS41"/>
    <property type="match status" value="1"/>
</dbReference>
<dbReference type="Proteomes" id="UP001320245">
    <property type="component" value="Unassembled WGS sequence"/>
</dbReference>
<dbReference type="InterPro" id="IPR011990">
    <property type="entry name" value="TPR-like_helical_dom_sf"/>
</dbReference>
<feature type="repeat" description="CHCR" evidence="3">
    <location>
        <begin position="971"/>
        <end position="1131"/>
    </location>
</feature>
<dbReference type="InterPro" id="IPR015943">
    <property type="entry name" value="WD40/YVTN_repeat-like_dom_sf"/>
</dbReference>
<feature type="compositionally biased region" description="Basic and acidic residues" evidence="4">
    <location>
        <begin position="44"/>
        <end position="55"/>
    </location>
</feature>
<feature type="domain" description="Vps41 beta-propeller" evidence="5">
    <location>
        <begin position="226"/>
        <end position="354"/>
    </location>
</feature>
<dbReference type="SUPFAM" id="SSF50978">
    <property type="entry name" value="WD40 repeat-like"/>
    <property type="match status" value="1"/>
</dbReference>
<organism evidence="6 7">
    <name type="scientific">Cytospora paraplurivora</name>
    <dbReference type="NCBI Taxonomy" id="2898453"/>
    <lineage>
        <taxon>Eukaryota</taxon>
        <taxon>Fungi</taxon>
        <taxon>Dikarya</taxon>
        <taxon>Ascomycota</taxon>
        <taxon>Pezizomycotina</taxon>
        <taxon>Sordariomycetes</taxon>
        <taxon>Sordariomycetidae</taxon>
        <taxon>Diaporthales</taxon>
        <taxon>Cytosporaceae</taxon>
        <taxon>Cytospora</taxon>
    </lineage>
</organism>
<dbReference type="GO" id="GO:0006623">
    <property type="term" value="P:protein targeting to vacuole"/>
    <property type="evidence" value="ECO:0007669"/>
    <property type="project" value="InterPro"/>
</dbReference>
<dbReference type="Gene3D" id="2.130.10.10">
    <property type="entry name" value="YVTN repeat-like/Quinoprotein amine dehydrogenase"/>
    <property type="match status" value="1"/>
</dbReference>
<dbReference type="GO" id="GO:0005770">
    <property type="term" value="C:late endosome"/>
    <property type="evidence" value="ECO:0007669"/>
    <property type="project" value="TreeGrafter"/>
</dbReference>
<sequence length="1361" mass="149551">MTDPAPGVGHDKTREHGHAEETGAGAASGPGVSKTVPSGAGVGDKGRNNDGRGEHDDEIEETTEATDNDEDDDDEEEEEEEEDDDEEDEDEDEEDEEPRLKYARLTQHLGGVYRNADATSSFLVAGDKMIVGTHNGNIHVIQLPSFQSLRVYHAHSASVTNISISPFPPPLNPTRLDVASRRISASGTFTSARPESRQSGTAPSSAATARKPREPPQVPNTPSNNIYIATSSLDGNVCVQSLLDVKDVQLRNFARPVQAVALSPDFKNDRTYLSGGTAGNLILTVGGGPGRSTSTTVGTAGATASGWLGSIGLGTNTGKDTILHSGEGTLSTIKWSLSGKYVVWLNEHGIKIMRSNLYLEDGDPEDAWKRIGHIDRPQTDEWEAMAGVWKGRVEWIDETAVPATDGERESDDAVPSLATERLKLQQDKGKKQIERLLVGWGGTIWMIHVHPGGIGVGKHASERTIGRAEIVRILRMDCVISGISLYTQSLLLVLAFPLTDDDDDEGHDGTDKAKGAVKGHRSKASTGSGGSGSLGGIKRRQQNLPPELRLIDLVSQAEVDKDSLSISRFERLTSNDYHLGVLPQHSASAMVASKGYLEAMAGLGADMWNVAMAPGKALFSSAASIRSGHSNETAAGSKVPSIAGSLRAQALRPGTQSVHPNLAKPGTKIFVHSPYDCILATRRDLSDHLTWLLERREFQNAWELVDENPDIIAADNLMELASPSSPSRSQPGQSIDDFFEDSASTVDYGRQLNTLAEKEKRSIGELWLQQLIEAGEWTRAGQVAGKVLTSSDRWEKWVYIFAGASKFDEITNYIPIEPMHPPIPSTIYEVVLNHYIQTDKLRFKDLLDRWTPELFDVNTITTALENQLKYRDVRPDSVEDGVKGRDWNIVMGGLAKLCEAVGRHREALRCYIKLKDADSAMRLIKDSHLADAVADDIPSFVRLRISSEKEDEMTMAEFEEATNEAITLLVDEAQHGLVRPEVVVSQLQEKDLNLYLFFYLRALFRGEGIQEHLGENLDHLVMESMSLVDTFADLAVHLFAMYDQAILMDFLKTSTAYAFEKAVQECEDHNYVPELVYLYSKTGQMKRALYLIIDRLGDVSRAIAFAKELDDPDLWEDLLNYSMDKPRFIRGLLEEVGTSINPITLVRRIPEGLEIEGLREGLKHIMKEHEIQYSISEGVAKVLRSEVSAAQATLRSGQRKGIKFQVEVQHADHVDIETKDIPSDGTSVHSATSGAQATDDAATVTNEHAASEQVLPKKLAKKWNPGHCAAVQCLEPFTEWETETLVGFACGHVFHLTHLLEVLHPDDSSLSDVADFAHDYDDEESHHGRRTIGMKVTHARLMRDRIRGGCPVCGRKQGVVG</sequence>
<feature type="compositionally biased region" description="Polar residues" evidence="4">
    <location>
        <begin position="187"/>
        <end position="207"/>
    </location>
</feature>
<dbReference type="SMART" id="SM00299">
    <property type="entry name" value="CLH"/>
    <property type="match status" value="1"/>
</dbReference>
<evidence type="ECO:0000256" key="2">
    <source>
        <dbReference type="ARBA" id="ARBA00022927"/>
    </source>
</evidence>
<keyword evidence="2" id="KW-0653">Protein transport</keyword>
<protein>
    <submittedName>
        <fullName evidence="6">Vacuolar protein sorting-associated protein 41</fullName>
    </submittedName>
</protein>
<evidence type="ECO:0000313" key="7">
    <source>
        <dbReference type="Proteomes" id="UP001320245"/>
    </source>
</evidence>
<evidence type="ECO:0000256" key="1">
    <source>
        <dbReference type="ARBA" id="ARBA00022448"/>
    </source>
</evidence>
<keyword evidence="1" id="KW-0813">Transport</keyword>
<reference evidence="6 7" key="1">
    <citation type="journal article" date="2023" name="PLoS ONE">
        <title>Cytospora paraplurivora sp. nov. isolated from orchards with fruit tree decline syndrome in Ontario, Canada.</title>
        <authorList>
            <person name="Ilyukhin E."/>
            <person name="Nguyen H.D.T."/>
            <person name="Castle A.J."/>
            <person name="Ellouze W."/>
        </authorList>
    </citation>
    <scope>NUCLEOTIDE SEQUENCE [LARGE SCALE GENOMIC DNA]</scope>
    <source>
        <strain evidence="6 7">FDS-564</strain>
    </source>
</reference>
<comment type="caution">
    <text evidence="6">The sequence shown here is derived from an EMBL/GenBank/DDBJ whole genome shotgun (WGS) entry which is preliminary data.</text>
</comment>
<name>A0AAN9U1P5_9PEZI</name>
<dbReference type="InterPro" id="IPR045111">
    <property type="entry name" value="Vps41/Vps8"/>
</dbReference>
<dbReference type="PROSITE" id="PS50236">
    <property type="entry name" value="CHCR"/>
    <property type="match status" value="1"/>
</dbReference>
<dbReference type="Pfam" id="PF23411">
    <property type="entry name" value="Beta-prop_Vps41"/>
    <property type="match status" value="2"/>
</dbReference>
<feature type="compositionally biased region" description="Acidic residues" evidence="4">
    <location>
        <begin position="56"/>
        <end position="97"/>
    </location>
</feature>
<dbReference type="InterPro" id="IPR000547">
    <property type="entry name" value="Clathrin_H-chain/VPS_repeat"/>
</dbReference>
<dbReference type="InterPro" id="IPR057780">
    <property type="entry name" value="Beta-prop_Vps41"/>
</dbReference>